<evidence type="ECO:0000256" key="8">
    <source>
        <dbReference type="SAM" id="Coils"/>
    </source>
</evidence>
<keyword evidence="11" id="KW-1185">Reference proteome</keyword>
<dbReference type="InterPro" id="IPR051472">
    <property type="entry name" value="T3SS_Stator/FliH"/>
</dbReference>
<keyword evidence="6" id="KW-1006">Bacterial flagellum protein export</keyword>
<evidence type="ECO:0000313" key="10">
    <source>
        <dbReference type="EMBL" id="MFC7749740.1"/>
    </source>
</evidence>
<keyword evidence="5" id="KW-0653">Protein transport</keyword>
<comment type="function">
    <text evidence="1">Needed for flagellar regrowth and assembly.</text>
</comment>
<dbReference type="RefSeq" id="WP_138789758.1">
    <property type="nucleotide sequence ID" value="NZ_JBHTGQ010000017.1"/>
</dbReference>
<dbReference type="PANTHER" id="PTHR34982:SF1">
    <property type="entry name" value="FLAGELLAR ASSEMBLY PROTEIN FLIH"/>
    <property type="match status" value="1"/>
</dbReference>
<evidence type="ECO:0000256" key="5">
    <source>
        <dbReference type="ARBA" id="ARBA00022927"/>
    </source>
</evidence>
<dbReference type="EMBL" id="JBHTGQ010000017">
    <property type="protein sequence ID" value="MFC7749740.1"/>
    <property type="molecule type" value="Genomic_DNA"/>
</dbReference>
<evidence type="ECO:0000256" key="2">
    <source>
        <dbReference type="ARBA" id="ARBA00006602"/>
    </source>
</evidence>
<accession>A0ABW2V3X7</accession>
<name>A0ABW2V3X7_9BACL</name>
<keyword evidence="8" id="KW-0175">Coiled coil</keyword>
<feature type="coiled-coil region" evidence="8">
    <location>
        <begin position="37"/>
        <end position="90"/>
    </location>
</feature>
<keyword evidence="3" id="KW-0813">Transport</keyword>
<dbReference type="InterPro" id="IPR018035">
    <property type="entry name" value="Flagellar_FliH/T3SS_HrpE"/>
</dbReference>
<evidence type="ECO:0000256" key="7">
    <source>
        <dbReference type="NCBIfam" id="TIGR03825"/>
    </source>
</evidence>
<evidence type="ECO:0000256" key="6">
    <source>
        <dbReference type="ARBA" id="ARBA00023225"/>
    </source>
</evidence>
<dbReference type="InterPro" id="IPR022524">
    <property type="entry name" value="FliH_Bacilli"/>
</dbReference>
<evidence type="ECO:0000259" key="9">
    <source>
        <dbReference type="Pfam" id="PF02108"/>
    </source>
</evidence>
<sequence length="276" mass="31109">MSKIIKTGWYVAVDESRKIAPPPAPVVRLAEEEDPKIDRTAELLAEAKREAEEVKRQLIADAEAAAEEHLRQAAAEIAAAREQANAEMEAWWKERREQDERISEEIRQEGYRQGYEEGYAKAERDVLERYNAMLEEAAAIISQAAEQKQKLILEAEPFLVELSTAIAEKIIAKQLTIEPDWIIDLVRTQLARRKENGMISLYVSPKQYAFVEAARDELLMAIDSQAELAIVPDPSVQDNGCVIRSAFGSIDARIATQLEEIKQALVRLAARKDDEP</sequence>
<comment type="similarity">
    <text evidence="2">Belongs to the FliH family.</text>
</comment>
<feature type="domain" description="Flagellar assembly protein FliH/Type III secretion system HrpE" evidence="9">
    <location>
        <begin position="135"/>
        <end position="261"/>
    </location>
</feature>
<organism evidence="10 11">
    <name type="scientific">Paenibacillus thermoaerophilus</name>
    <dbReference type="NCBI Taxonomy" id="1215385"/>
    <lineage>
        <taxon>Bacteria</taxon>
        <taxon>Bacillati</taxon>
        <taxon>Bacillota</taxon>
        <taxon>Bacilli</taxon>
        <taxon>Bacillales</taxon>
        <taxon>Paenibacillaceae</taxon>
        <taxon>Paenibacillus</taxon>
    </lineage>
</organism>
<gene>
    <name evidence="10" type="primary">fliH</name>
    <name evidence="10" type="ORF">ACFQWB_07295</name>
</gene>
<reference evidence="11" key="1">
    <citation type="journal article" date="2019" name="Int. J. Syst. Evol. Microbiol.">
        <title>The Global Catalogue of Microorganisms (GCM) 10K type strain sequencing project: providing services to taxonomists for standard genome sequencing and annotation.</title>
        <authorList>
            <consortium name="The Broad Institute Genomics Platform"/>
            <consortium name="The Broad Institute Genome Sequencing Center for Infectious Disease"/>
            <person name="Wu L."/>
            <person name="Ma J."/>
        </authorList>
    </citation>
    <scope>NUCLEOTIDE SEQUENCE [LARGE SCALE GENOMIC DNA]</scope>
    <source>
        <strain evidence="11">JCM 18657</strain>
    </source>
</reference>
<dbReference type="NCBIfam" id="TIGR03825">
    <property type="entry name" value="FliH_bacil"/>
    <property type="match status" value="1"/>
</dbReference>
<evidence type="ECO:0000256" key="3">
    <source>
        <dbReference type="ARBA" id="ARBA00022448"/>
    </source>
</evidence>
<keyword evidence="10" id="KW-0282">Flagellum</keyword>
<keyword evidence="10" id="KW-0969">Cilium</keyword>
<keyword evidence="4" id="KW-1005">Bacterial flagellum biogenesis</keyword>
<proteinExistence type="inferred from homology"/>
<protein>
    <recommendedName>
        <fullName evidence="7">Flagellar assembly protein FliH</fullName>
    </recommendedName>
</protein>
<dbReference type="PANTHER" id="PTHR34982">
    <property type="entry name" value="YOP PROTEINS TRANSLOCATION PROTEIN L"/>
    <property type="match status" value="1"/>
</dbReference>
<evidence type="ECO:0000313" key="11">
    <source>
        <dbReference type="Proteomes" id="UP001596528"/>
    </source>
</evidence>
<feature type="coiled-coil region" evidence="8">
    <location>
        <begin position="127"/>
        <end position="154"/>
    </location>
</feature>
<comment type="caution">
    <text evidence="10">The sequence shown here is derived from an EMBL/GenBank/DDBJ whole genome shotgun (WGS) entry which is preliminary data.</text>
</comment>
<evidence type="ECO:0000256" key="4">
    <source>
        <dbReference type="ARBA" id="ARBA00022795"/>
    </source>
</evidence>
<keyword evidence="10" id="KW-0966">Cell projection</keyword>
<dbReference type="Pfam" id="PF02108">
    <property type="entry name" value="FliH"/>
    <property type="match status" value="1"/>
</dbReference>
<evidence type="ECO:0000256" key="1">
    <source>
        <dbReference type="ARBA" id="ARBA00003041"/>
    </source>
</evidence>
<dbReference type="Proteomes" id="UP001596528">
    <property type="component" value="Unassembled WGS sequence"/>
</dbReference>